<evidence type="ECO:0000313" key="2">
    <source>
        <dbReference type="EMBL" id="MEY9314761.1"/>
    </source>
</evidence>
<protein>
    <submittedName>
        <fullName evidence="1">Uncharacterized protein</fullName>
    </submittedName>
</protein>
<dbReference type="EMBL" id="JBGBZA010000002">
    <property type="protein sequence ID" value="MEY9314761.1"/>
    <property type="molecule type" value="Genomic_DNA"/>
</dbReference>
<reference evidence="1" key="1">
    <citation type="submission" date="2021-02" db="EMBL/GenBank/DDBJ databases">
        <title>Genomic Encyclopedia of Type Strains, Phase IV (KMG-V): Genome sequencing to study the core and pangenomes of soil and plant-associated prokaryotes.</title>
        <authorList>
            <person name="Whitman W."/>
        </authorList>
    </citation>
    <scope>NUCLEOTIDE SEQUENCE</scope>
    <source>
        <strain evidence="1">USDA 406</strain>
    </source>
</reference>
<name>A0A4Q4K7Y7_BRAEL</name>
<comment type="caution">
    <text evidence="1">The sequence shown here is derived from an EMBL/GenBank/DDBJ whole genome shotgun (WGS) entry which is preliminary data.</text>
</comment>
<gene>
    <name evidence="2" type="ORF">ABIF29_001560</name>
    <name evidence="1" type="ORF">JOH49_009427</name>
</gene>
<evidence type="ECO:0000313" key="4">
    <source>
        <dbReference type="Proteomes" id="UP001565471"/>
    </source>
</evidence>
<dbReference type="Proteomes" id="UP000673383">
    <property type="component" value="Unassembled WGS sequence"/>
</dbReference>
<keyword evidence="4" id="KW-1185">Reference proteome</keyword>
<dbReference type="Proteomes" id="UP001565471">
    <property type="component" value="Unassembled WGS sequence"/>
</dbReference>
<dbReference type="EMBL" id="JAFICZ010000001">
    <property type="protein sequence ID" value="MBP1299674.1"/>
    <property type="molecule type" value="Genomic_DNA"/>
</dbReference>
<reference evidence="2 4" key="2">
    <citation type="submission" date="2024-07" db="EMBL/GenBank/DDBJ databases">
        <title>Genomic Encyclopedia of Type Strains, Phase V (KMG-V): Genome sequencing to study the core and pangenomes of soil and plant-associated prokaryotes.</title>
        <authorList>
            <person name="Whitman W."/>
        </authorList>
    </citation>
    <scope>NUCLEOTIDE SEQUENCE [LARGE SCALE GENOMIC DNA]</scope>
    <source>
        <strain evidence="2 4">USDA 415</strain>
    </source>
</reference>
<dbReference type="AlphaFoldDB" id="A0A4Q4K7Y7"/>
<evidence type="ECO:0000313" key="1">
    <source>
        <dbReference type="EMBL" id="MBP1299674.1"/>
    </source>
</evidence>
<organism evidence="1 3">
    <name type="scientific">Bradyrhizobium elkanii</name>
    <dbReference type="NCBI Taxonomy" id="29448"/>
    <lineage>
        <taxon>Bacteria</taxon>
        <taxon>Pseudomonadati</taxon>
        <taxon>Pseudomonadota</taxon>
        <taxon>Alphaproteobacteria</taxon>
        <taxon>Hyphomicrobiales</taxon>
        <taxon>Nitrobacteraceae</taxon>
        <taxon>Bradyrhizobium</taxon>
    </lineage>
</organism>
<accession>A0A4Q4K7Y7</accession>
<evidence type="ECO:0000313" key="3">
    <source>
        <dbReference type="Proteomes" id="UP000673383"/>
    </source>
</evidence>
<proteinExistence type="predicted"/>
<sequence length="65" mass="7414">MKIRSFTVGNCVLFYEAFSNGVEIGCCMVLAISRRRISTEDFALSAIHNRIYDFTMESRQALKSD</sequence>